<dbReference type="Proteomes" id="UP000470051">
    <property type="component" value="Unassembled WGS sequence"/>
</dbReference>
<gene>
    <name evidence="1" type="ORF">GPY42_18580</name>
</gene>
<evidence type="ECO:0000313" key="1">
    <source>
        <dbReference type="EMBL" id="NDL27077.1"/>
    </source>
</evidence>
<name>A0ABX0B1T9_9GAMM</name>
<comment type="caution">
    <text evidence="1">The sequence shown here is derived from an EMBL/GenBank/DDBJ whole genome shotgun (WGS) entry which is preliminary data.</text>
</comment>
<accession>A0ABX0B1T9</accession>
<reference evidence="1 2" key="1">
    <citation type="submission" date="2019-12" db="EMBL/GenBank/DDBJ databases">
        <title>Engineering Photorhabdus to improve their lethality against agricultural pests.</title>
        <authorList>
            <person name="Machado R.A.R."/>
        </authorList>
    </citation>
    <scope>NUCLEOTIDE SEQUENCE [LARGE SCALE GENOMIC DNA]</scope>
    <source>
        <strain evidence="1 2">M-HU2</strain>
    </source>
</reference>
<keyword evidence="2" id="KW-1185">Reference proteome</keyword>
<protein>
    <submittedName>
        <fullName evidence="1">Uncharacterized protein</fullName>
    </submittedName>
</protein>
<dbReference type="EMBL" id="WSFE01000032">
    <property type="protein sequence ID" value="NDL27077.1"/>
    <property type="molecule type" value="Genomic_DNA"/>
</dbReference>
<sequence length="52" mass="6018">MGTYLYPVPNPDFPFLGVHFTRMFNGKRDVGPNAVLAIEIGREIVRRYFPTF</sequence>
<organism evidence="1 2">
    <name type="scientific">Photorhabdus kayaii</name>
    <dbReference type="NCBI Taxonomy" id="230088"/>
    <lineage>
        <taxon>Bacteria</taxon>
        <taxon>Pseudomonadati</taxon>
        <taxon>Pseudomonadota</taxon>
        <taxon>Gammaproteobacteria</taxon>
        <taxon>Enterobacterales</taxon>
        <taxon>Morganellaceae</taxon>
        <taxon>Photorhabdus</taxon>
    </lineage>
</organism>
<evidence type="ECO:0000313" key="2">
    <source>
        <dbReference type="Proteomes" id="UP000470051"/>
    </source>
</evidence>
<proteinExistence type="predicted"/>
<dbReference type="Gene3D" id="3.30.9.10">
    <property type="entry name" value="D-Amino Acid Oxidase, subunit A, domain 2"/>
    <property type="match status" value="1"/>
</dbReference>